<dbReference type="OrthoDB" id="2987256at2"/>
<organism evidence="1 2">
    <name type="scientific">Streptomyces marincola</name>
    <dbReference type="NCBI Taxonomy" id="2878388"/>
    <lineage>
        <taxon>Bacteria</taxon>
        <taxon>Bacillati</taxon>
        <taxon>Actinomycetota</taxon>
        <taxon>Actinomycetes</taxon>
        <taxon>Kitasatosporales</taxon>
        <taxon>Streptomycetaceae</taxon>
        <taxon>Streptomyces</taxon>
    </lineage>
</organism>
<gene>
    <name evidence="1" type="ORF">CAG99_24595</name>
</gene>
<dbReference type="AlphaFoldDB" id="A0A1W7D3I6"/>
<reference evidence="1 2" key="1">
    <citation type="submission" date="2017-05" db="EMBL/GenBank/DDBJ databases">
        <title>Complete genome sequence of Streptomyces sp. SCSIO 03032 revealed the diverse biosynthetic pathways for its bioactive secondary metabolites.</title>
        <authorList>
            <person name="Ma L."/>
            <person name="Zhu Y."/>
            <person name="Zhang W."/>
            <person name="Zhang G."/>
            <person name="Tian X."/>
            <person name="Zhang S."/>
            <person name="Zhang C."/>
        </authorList>
    </citation>
    <scope>NUCLEOTIDE SEQUENCE [LARGE SCALE GENOMIC DNA]</scope>
    <source>
        <strain evidence="1 2">SCSIO 03032</strain>
    </source>
</reference>
<dbReference type="KEGG" id="smao:CAG99_24595"/>
<protein>
    <recommendedName>
        <fullName evidence="3">Nucleotidyltransferase domain-containing protein</fullName>
    </recommendedName>
</protein>
<accession>A0A1W7D3I6</accession>
<dbReference type="Proteomes" id="UP000194218">
    <property type="component" value="Chromosome"/>
</dbReference>
<evidence type="ECO:0000313" key="1">
    <source>
        <dbReference type="EMBL" id="ARQ71582.1"/>
    </source>
</evidence>
<proteinExistence type="predicted"/>
<evidence type="ECO:0000313" key="2">
    <source>
        <dbReference type="Proteomes" id="UP000194218"/>
    </source>
</evidence>
<evidence type="ECO:0008006" key="3">
    <source>
        <dbReference type="Google" id="ProtNLM"/>
    </source>
</evidence>
<sequence length="110" mass="11860">MPYDISFDALLDRANADPAVLGVLLSGSRAHEGLATARSDHDLWVVTADGAQSPIRAWHGFRSARLDVVVLSLAEFRLRGLFADVERAARAGVHGGVRDAWGADLELTRP</sequence>
<dbReference type="EMBL" id="CP021121">
    <property type="protein sequence ID" value="ARQ71582.1"/>
    <property type="molecule type" value="Genomic_DNA"/>
</dbReference>
<dbReference type="RefSeq" id="WP_086161423.1">
    <property type="nucleotide sequence ID" value="NZ_CP021121.1"/>
</dbReference>
<name>A0A1W7D3I6_9ACTN</name>
<keyword evidence="2" id="KW-1185">Reference proteome</keyword>